<dbReference type="AlphaFoldDB" id="I4ENE7"/>
<protein>
    <submittedName>
        <fullName evidence="2">Uncharacterized protein</fullName>
    </submittedName>
</protein>
<dbReference type="Proteomes" id="UP000004221">
    <property type="component" value="Unassembled WGS sequence"/>
</dbReference>
<feature type="region of interest" description="Disordered" evidence="1">
    <location>
        <begin position="55"/>
        <end position="108"/>
    </location>
</feature>
<sequence length="160" mass="17325">MGWRDYRGALPPRVHRERPVGASRHRGTSLGREGDRLQCEGRDRLRCQHHGQVPRKLGGALASGPALERFPLNGGHGGMTRDTPPAPRIAGKPRPRPGQSAGEEGRRMAMPNVLVIGAAKPGTTALKRPSGDSRASLGCPLAIRYAVMSIRRYQAVNPFQ</sequence>
<feature type="region of interest" description="Disordered" evidence="1">
    <location>
        <begin position="1"/>
        <end position="34"/>
    </location>
</feature>
<organism evidence="2 3">
    <name type="scientific">Nitrolancea hollandica Lb</name>
    <dbReference type="NCBI Taxonomy" id="1129897"/>
    <lineage>
        <taxon>Bacteria</taxon>
        <taxon>Pseudomonadati</taxon>
        <taxon>Thermomicrobiota</taxon>
        <taxon>Thermomicrobia</taxon>
        <taxon>Sphaerobacterales</taxon>
        <taxon>Sphaerobacterineae</taxon>
        <taxon>Sphaerobacteraceae</taxon>
        <taxon>Nitrolancea</taxon>
    </lineage>
</organism>
<proteinExistence type="predicted"/>
<evidence type="ECO:0000313" key="3">
    <source>
        <dbReference type="Proteomes" id="UP000004221"/>
    </source>
</evidence>
<reference evidence="2 3" key="1">
    <citation type="journal article" date="2012" name="ISME J.">
        <title>Nitrification expanded: discovery, physiology and genomics of a nitrite-oxidizing bacterium from the phylum Chloroflexi.</title>
        <authorList>
            <person name="Sorokin D.Y."/>
            <person name="Lucker S."/>
            <person name="Vejmelkova D."/>
            <person name="Kostrikina N.A."/>
            <person name="Kleerebezem R."/>
            <person name="Rijpstra W.I."/>
            <person name="Damste J.S."/>
            <person name="Le Paslier D."/>
            <person name="Muyzer G."/>
            <person name="Wagner M."/>
            <person name="van Loosdrecht M.C."/>
            <person name="Daims H."/>
        </authorList>
    </citation>
    <scope>NUCLEOTIDE SEQUENCE [LARGE SCALE GENOMIC DNA]</scope>
    <source>
        <strain evidence="3">none</strain>
    </source>
</reference>
<evidence type="ECO:0000256" key="1">
    <source>
        <dbReference type="SAM" id="MobiDB-lite"/>
    </source>
</evidence>
<comment type="caution">
    <text evidence="2">The sequence shown here is derived from an EMBL/GenBank/DDBJ whole genome shotgun (WGS) entry which is preliminary data.</text>
</comment>
<evidence type="ECO:0000313" key="2">
    <source>
        <dbReference type="EMBL" id="CCF86210.1"/>
    </source>
</evidence>
<keyword evidence="3" id="KW-1185">Reference proteome</keyword>
<name>I4ENE7_9BACT</name>
<gene>
    <name evidence="2" type="ORF">NITHO_890003</name>
</gene>
<accession>I4ENE7</accession>
<dbReference type="EMBL" id="CAGS01000725">
    <property type="protein sequence ID" value="CCF86210.1"/>
    <property type="molecule type" value="Genomic_DNA"/>
</dbReference>